<dbReference type="InterPro" id="IPR003661">
    <property type="entry name" value="HisK_dim/P_dom"/>
</dbReference>
<dbReference type="CDD" id="cd00082">
    <property type="entry name" value="HisKA"/>
    <property type="match status" value="1"/>
</dbReference>
<dbReference type="InterPro" id="IPR050736">
    <property type="entry name" value="Sensor_HK_Regulatory"/>
</dbReference>
<proteinExistence type="predicted"/>
<accession>A0A2A2TGL3</accession>
<dbReference type="InterPro" id="IPR036097">
    <property type="entry name" value="HisK_dim/P_sf"/>
</dbReference>
<dbReference type="SUPFAM" id="SSF47384">
    <property type="entry name" value="Homodimeric domain of signal transducing histidine kinase"/>
    <property type="match status" value="1"/>
</dbReference>
<evidence type="ECO:0000256" key="6">
    <source>
        <dbReference type="ARBA" id="ARBA00023012"/>
    </source>
</evidence>
<comment type="caution">
    <text evidence="8">The sequence shown here is derived from an EMBL/GenBank/DDBJ whole genome shotgun (WGS) entry which is preliminary data.</text>
</comment>
<keyword evidence="3" id="KW-0597">Phosphoprotein</keyword>
<dbReference type="InterPro" id="IPR003594">
    <property type="entry name" value="HATPase_dom"/>
</dbReference>
<dbReference type="OrthoDB" id="9773956at2"/>
<evidence type="ECO:0000256" key="5">
    <source>
        <dbReference type="ARBA" id="ARBA00022777"/>
    </source>
</evidence>
<dbReference type="InterPro" id="IPR036890">
    <property type="entry name" value="HATPase_C_sf"/>
</dbReference>
<keyword evidence="4" id="KW-0808">Transferase</keyword>
<dbReference type="Gene3D" id="3.30.565.10">
    <property type="entry name" value="Histidine kinase-like ATPase, C-terminal domain"/>
    <property type="match status" value="1"/>
</dbReference>
<dbReference type="RefSeq" id="WP_095722747.1">
    <property type="nucleotide sequence ID" value="NZ_NTFS01000184.1"/>
</dbReference>
<keyword evidence="6" id="KW-0902">Two-component regulatory system</keyword>
<dbReference type="GO" id="GO:0000155">
    <property type="term" value="F:phosphorelay sensor kinase activity"/>
    <property type="evidence" value="ECO:0007669"/>
    <property type="project" value="InterPro"/>
</dbReference>
<evidence type="ECO:0000256" key="2">
    <source>
        <dbReference type="ARBA" id="ARBA00012438"/>
    </source>
</evidence>
<dbReference type="Pfam" id="PF02518">
    <property type="entry name" value="HATPase_c"/>
    <property type="match status" value="1"/>
</dbReference>
<protein>
    <recommendedName>
        <fullName evidence="2">histidine kinase</fullName>
        <ecNumber evidence="2">2.7.13.3</ecNumber>
    </recommendedName>
</protein>
<dbReference type="Gene3D" id="1.10.287.130">
    <property type="match status" value="1"/>
</dbReference>
<dbReference type="Pfam" id="PF00512">
    <property type="entry name" value="HisKA"/>
    <property type="match status" value="1"/>
</dbReference>
<keyword evidence="9" id="KW-1185">Reference proteome</keyword>
<dbReference type="PANTHER" id="PTHR43711:SF26">
    <property type="entry name" value="SENSOR HISTIDINE KINASE RCSC"/>
    <property type="match status" value="1"/>
</dbReference>
<dbReference type="PROSITE" id="PS50109">
    <property type="entry name" value="HIS_KIN"/>
    <property type="match status" value="1"/>
</dbReference>
<sequence length="494" mass="54601">MLMSASSEFVALVREQMALLAQGLGASLSILYLTQELVESQTKEAKLVPVVIYPENSALGQGGADWNKSHSSDSRSLKHPTWFEENTLEIRNPFSSLNVSSANLNQPTVSQRLLTGGEDLTIPSSQFVTGNTNSAAGLSDLQIPDLQNELFLNSDRETAPLENRVVLPLIHENMMMGVLVTTRNDGVWNEQERSEIKRVVQTIAIACILDQKRAWLYQQLHSSQIVQEKQQDLLDSLLHQFRNPLTALRTFGKLLMKRLQPGDRNRDAAESIVRESDRLQELLKKFEEVIDLTDRDLAPLLTSSNQIHNQAVVEVPAQKTLKAALLLPGSDETVTDCHITDILRPLLDSASAIASERNLELITEIPPNIPKIRANTKALREVLNNIIDNSLKYTPAGGVVLVQVGQEKLKMQGVVISDTGPGIPQQDLEHIGERHYRGVQAQTQIPGTGLGLAIAKQLIEEMQGEIQVFSPALESIIKTPNIPGSTFIIWLPIC</sequence>
<dbReference type="InterPro" id="IPR004358">
    <property type="entry name" value="Sig_transdc_His_kin-like_C"/>
</dbReference>
<evidence type="ECO:0000256" key="1">
    <source>
        <dbReference type="ARBA" id="ARBA00000085"/>
    </source>
</evidence>
<dbReference type="SMART" id="SM00387">
    <property type="entry name" value="HATPase_c"/>
    <property type="match status" value="1"/>
</dbReference>
<dbReference type="PRINTS" id="PR00344">
    <property type="entry name" value="BCTRLSENSOR"/>
</dbReference>
<evidence type="ECO:0000313" key="9">
    <source>
        <dbReference type="Proteomes" id="UP000218238"/>
    </source>
</evidence>
<dbReference type="SMART" id="SM00388">
    <property type="entry name" value="HisKA"/>
    <property type="match status" value="1"/>
</dbReference>
<dbReference type="EC" id="2.7.13.3" evidence="2"/>
<reference evidence="8 9" key="1">
    <citation type="submission" date="2017-08" db="EMBL/GenBank/DDBJ databases">
        <title>Draft genome sequence of filamentous cyanobacterium Calothrix elsteri CCALA 953.</title>
        <authorList>
            <person name="Gagunashvili A.N."/>
            <person name="Elster J."/>
            <person name="Andresson O.S."/>
        </authorList>
    </citation>
    <scope>NUCLEOTIDE SEQUENCE [LARGE SCALE GENOMIC DNA]</scope>
    <source>
        <strain evidence="8 9">CCALA 953</strain>
    </source>
</reference>
<evidence type="ECO:0000259" key="7">
    <source>
        <dbReference type="PROSITE" id="PS50109"/>
    </source>
</evidence>
<organism evidence="8 9">
    <name type="scientific">Brunnivagina elsteri CCALA 953</name>
    <dbReference type="NCBI Taxonomy" id="987040"/>
    <lineage>
        <taxon>Bacteria</taxon>
        <taxon>Bacillati</taxon>
        <taxon>Cyanobacteriota</taxon>
        <taxon>Cyanophyceae</taxon>
        <taxon>Nostocales</taxon>
        <taxon>Calotrichaceae</taxon>
        <taxon>Brunnivagina</taxon>
    </lineage>
</organism>
<dbReference type="SUPFAM" id="SSF55874">
    <property type="entry name" value="ATPase domain of HSP90 chaperone/DNA topoisomerase II/histidine kinase"/>
    <property type="match status" value="1"/>
</dbReference>
<evidence type="ECO:0000256" key="3">
    <source>
        <dbReference type="ARBA" id="ARBA00022553"/>
    </source>
</evidence>
<comment type="catalytic activity">
    <reaction evidence="1">
        <text>ATP + protein L-histidine = ADP + protein N-phospho-L-histidine.</text>
        <dbReference type="EC" id="2.7.13.3"/>
    </reaction>
</comment>
<evidence type="ECO:0000313" key="8">
    <source>
        <dbReference type="EMBL" id="PAX52947.1"/>
    </source>
</evidence>
<feature type="domain" description="Histidine kinase" evidence="7">
    <location>
        <begin position="236"/>
        <end position="494"/>
    </location>
</feature>
<dbReference type="InterPro" id="IPR005467">
    <property type="entry name" value="His_kinase_dom"/>
</dbReference>
<dbReference type="PANTHER" id="PTHR43711">
    <property type="entry name" value="TWO-COMPONENT HISTIDINE KINASE"/>
    <property type="match status" value="1"/>
</dbReference>
<gene>
    <name evidence="8" type="ORF">CK510_16525</name>
</gene>
<evidence type="ECO:0000256" key="4">
    <source>
        <dbReference type="ARBA" id="ARBA00022679"/>
    </source>
</evidence>
<dbReference type="AlphaFoldDB" id="A0A2A2TGL3"/>
<dbReference type="Proteomes" id="UP000218238">
    <property type="component" value="Unassembled WGS sequence"/>
</dbReference>
<name>A0A2A2TGL3_9CYAN</name>
<keyword evidence="5 8" id="KW-0418">Kinase</keyword>
<dbReference type="EMBL" id="NTFS01000184">
    <property type="protein sequence ID" value="PAX52947.1"/>
    <property type="molecule type" value="Genomic_DNA"/>
</dbReference>